<keyword evidence="4" id="KW-1185">Reference proteome</keyword>
<dbReference type="EMBL" id="JABBHF010000002">
    <property type="protein sequence ID" value="NMH86846.1"/>
    <property type="molecule type" value="Genomic_DNA"/>
</dbReference>
<dbReference type="PANTHER" id="PTHR33987">
    <property type="entry name" value="CALCINEURIN-LIKE METALLO-PHOSPHOESTERASE SUPERFAMILY PROTEIN"/>
    <property type="match status" value="1"/>
</dbReference>
<dbReference type="Pfam" id="PF16655">
    <property type="entry name" value="PhoD_N"/>
    <property type="match status" value="1"/>
</dbReference>
<evidence type="ECO:0008006" key="5">
    <source>
        <dbReference type="Google" id="ProtNLM"/>
    </source>
</evidence>
<name>A0ABX1RTH3_9FLAO</name>
<reference evidence="3 4" key="1">
    <citation type="submission" date="2020-04" db="EMBL/GenBank/DDBJ databases">
        <title>A Flavivirga sp. nov.</title>
        <authorList>
            <person name="Sun X."/>
        </authorList>
    </citation>
    <scope>NUCLEOTIDE SEQUENCE [LARGE SCALE GENOMIC DNA]</scope>
    <source>
        <strain evidence="3 4">Y03</strain>
    </source>
</reference>
<gene>
    <name evidence="3" type="ORF">HHX25_04975</name>
</gene>
<dbReference type="InterPro" id="IPR018946">
    <property type="entry name" value="PhoD-like_MPP"/>
</dbReference>
<organism evidence="3 4">
    <name type="scientific">Flavivirga algicola</name>
    <dbReference type="NCBI Taxonomy" id="2729136"/>
    <lineage>
        <taxon>Bacteria</taxon>
        <taxon>Pseudomonadati</taxon>
        <taxon>Bacteroidota</taxon>
        <taxon>Flavobacteriia</taxon>
        <taxon>Flavobacteriales</taxon>
        <taxon>Flavobacteriaceae</taxon>
        <taxon>Flavivirga</taxon>
    </lineage>
</organism>
<dbReference type="Gene3D" id="2.60.40.380">
    <property type="entry name" value="Purple acid phosphatase-like, N-terminal"/>
    <property type="match status" value="1"/>
</dbReference>
<dbReference type="InterPro" id="IPR032093">
    <property type="entry name" value="PhoD_N"/>
</dbReference>
<dbReference type="CDD" id="cd07389">
    <property type="entry name" value="MPP_PhoD"/>
    <property type="match status" value="1"/>
</dbReference>
<feature type="domain" description="Phospholipase D N-terminal" evidence="2">
    <location>
        <begin position="42"/>
        <end position="114"/>
    </location>
</feature>
<sequence>MLSSSNRIYKNLAFVVFICFCLYNLSAQSKLGTPRLMQGPMLGAAHPTSIYVWGRVSGPFPVQIEYSETKDFKNVKKSDIINAEKSKHYIVKFNFTNLKAGTQYYYRVLVNGKLEKYLKDEFPFQFKTAPLSKANSNFSIAFGSCVRFLSDREQPIWNAVYKEQPNLFFWLGDNIYGDALDPDILREEYLRQRDVGTLQSVIRNIPNLAIWDDHDFGLNDHNKTNPIKKEALAVFKQIWANPDYGEDDNAGVYFKYSYSDVDFFFIDGRYHRDPNTDADSVEKSLLGKRQYKWLTKGLAESKATFKLIVSGSGWASAKGIGSDSWSSFVTERNRLFEFITHNKIGGVVLLSGDTHVGELNAIPWSKNGGYDFYDLISSPLAQSTGSNWMKGRREIRIRPVYFNGPNFGRITFHLDTKSPYLEFTLINPRNEIVMKPLRLYAKELQNGVSTWRKKQQK</sequence>
<evidence type="ECO:0000313" key="4">
    <source>
        <dbReference type="Proteomes" id="UP000746690"/>
    </source>
</evidence>
<dbReference type="RefSeq" id="WP_169670773.1">
    <property type="nucleotide sequence ID" value="NZ_JABBHF010000002.1"/>
</dbReference>
<dbReference type="Pfam" id="PF09423">
    <property type="entry name" value="PhoD"/>
    <property type="match status" value="1"/>
</dbReference>
<dbReference type="SUPFAM" id="SSF56300">
    <property type="entry name" value="Metallo-dependent phosphatases"/>
    <property type="match status" value="1"/>
</dbReference>
<evidence type="ECO:0000313" key="3">
    <source>
        <dbReference type="EMBL" id="NMH86846.1"/>
    </source>
</evidence>
<dbReference type="Gene3D" id="3.60.21.70">
    <property type="entry name" value="PhoD-like phosphatase"/>
    <property type="match status" value="1"/>
</dbReference>
<dbReference type="InterPro" id="IPR029052">
    <property type="entry name" value="Metallo-depent_PP-like"/>
</dbReference>
<evidence type="ECO:0000259" key="2">
    <source>
        <dbReference type="Pfam" id="PF16655"/>
    </source>
</evidence>
<protein>
    <recommendedName>
        <fullName evidence="5">Alkaline phosphatase D</fullName>
    </recommendedName>
</protein>
<dbReference type="InterPro" id="IPR038607">
    <property type="entry name" value="PhoD-like_sf"/>
</dbReference>
<dbReference type="PANTHER" id="PTHR33987:SF1">
    <property type="entry name" value="CALCINEURIN-LIKE METALLO-PHOSPHOESTERASE SUPERFAMILY PROTEIN"/>
    <property type="match status" value="1"/>
</dbReference>
<dbReference type="Proteomes" id="UP000746690">
    <property type="component" value="Unassembled WGS sequence"/>
</dbReference>
<evidence type="ECO:0000259" key="1">
    <source>
        <dbReference type="Pfam" id="PF09423"/>
    </source>
</evidence>
<proteinExistence type="predicted"/>
<feature type="domain" description="PhoD-like phosphatase metallophosphatase" evidence="1">
    <location>
        <begin position="142"/>
        <end position="381"/>
    </location>
</feature>
<accession>A0ABX1RTH3</accession>
<comment type="caution">
    <text evidence="3">The sequence shown here is derived from an EMBL/GenBank/DDBJ whole genome shotgun (WGS) entry which is preliminary data.</text>
</comment>